<dbReference type="EMBL" id="JAAAHY010001327">
    <property type="protein sequence ID" value="KAF9950222.1"/>
    <property type="molecule type" value="Genomic_DNA"/>
</dbReference>
<evidence type="ECO:0000256" key="1">
    <source>
        <dbReference type="ARBA" id="ARBA00022450"/>
    </source>
</evidence>
<dbReference type="InterPro" id="IPR009081">
    <property type="entry name" value="PP-bd_ACP"/>
</dbReference>
<dbReference type="PANTHER" id="PTHR45527:SF1">
    <property type="entry name" value="FATTY ACID SYNTHASE"/>
    <property type="match status" value="1"/>
</dbReference>
<keyword evidence="3" id="KW-0436">Ligase</keyword>
<evidence type="ECO:0000313" key="7">
    <source>
        <dbReference type="Proteomes" id="UP000738359"/>
    </source>
</evidence>
<comment type="caution">
    <text evidence="6">The sequence shown here is derived from an EMBL/GenBank/DDBJ whole genome shotgun (WGS) entry which is preliminary data.</text>
</comment>
<dbReference type="Pfam" id="PF00550">
    <property type="entry name" value="PP-binding"/>
    <property type="match status" value="1"/>
</dbReference>
<dbReference type="GO" id="GO:0043041">
    <property type="term" value="P:amino acid activation for nonribosomal peptide biosynthetic process"/>
    <property type="evidence" value="ECO:0007669"/>
    <property type="project" value="TreeGrafter"/>
</dbReference>
<keyword evidence="4" id="KW-0472">Membrane</keyword>
<dbReference type="SUPFAM" id="SSF47336">
    <property type="entry name" value="ACP-like"/>
    <property type="match status" value="1"/>
</dbReference>
<dbReference type="Gene3D" id="3.30.300.30">
    <property type="match status" value="1"/>
</dbReference>
<organism evidence="6 7">
    <name type="scientific">Mortierella alpina</name>
    <name type="common">Oleaginous fungus</name>
    <name type="synonym">Mortierella renispora</name>
    <dbReference type="NCBI Taxonomy" id="64518"/>
    <lineage>
        <taxon>Eukaryota</taxon>
        <taxon>Fungi</taxon>
        <taxon>Fungi incertae sedis</taxon>
        <taxon>Mucoromycota</taxon>
        <taxon>Mortierellomycotina</taxon>
        <taxon>Mortierellomycetes</taxon>
        <taxon>Mortierellales</taxon>
        <taxon>Mortierellaceae</taxon>
        <taxon>Mortierella</taxon>
    </lineage>
</organism>
<dbReference type="InterPro" id="IPR045851">
    <property type="entry name" value="AMP-bd_C_sf"/>
</dbReference>
<protein>
    <recommendedName>
        <fullName evidence="5">Carrier domain-containing protein</fullName>
    </recommendedName>
</protein>
<dbReference type="FunFam" id="1.10.1200.10:FF:000005">
    <property type="entry name" value="Nonribosomal peptide synthetase 1"/>
    <property type="match status" value="1"/>
</dbReference>
<dbReference type="GO" id="GO:0009366">
    <property type="term" value="C:enterobactin synthetase complex"/>
    <property type="evidence" value="ECO:0007669"/>
    <property type="project" value="TreeGrafter"/>
</dbReference>
<feature type="non-terminal residue" evidence="6">
    <location>
        <position position="153"/>
    </location>
</feature>
<evidence type="ECO:0000256" key="4">
    <source>
        <dbReference type="SAM" id="Phobius"/>
    </source>
</evidence>
<dbReference type="SUPFAM" id="SSF56801">
    <property type="entry name" value="Acetyl-CoA synthetase-like"/>
    <property type="match status" value="1"/>
</dbReference>
<evidence type="ECO:0000256" key="2">
    <source>
        <dbReference type="ARBA" id="ARBA00022553"/>
    </source>
</evidence>
<keyword evidence="4" id="KW-1133">Transmembrane helix</keyword>
<feature type="transmembrane region" description="Helical" evidence="4">
    <location>
        <begin position="73"/>
        <end position="94"/>
    </location>
</feature>
<dbReference type="InterPro" id="IPR036736">
    <property type="entry name" value="ACP-like_sf"/>
</dbReference>
<dbReference type="PROSITE" id="PS50075">
    <property type="entry name" value="CARRIER"/>
    <property type="match status" value="1"/>
</dbReference>
<dbReference type="GO" id="GO:0047527">
    <property type="term" value="F:2,3-dihydroxybenzoate-serine ligase activity"/>
    <property type="evidence" value="ECO:0007669"/>
    <property type="project" value="TreeGrafter"/>
</dbReference>
<dbReference type="GO" id="GO:0031177">
    <property type="term" value="F:phosphopantetheine binding"/>
    <property type="evidence" value="ECO:0007669"/>
    <property type="project" value="TreeGrafter"/>
</dbReference>
<reference evidence="6" key="1">
    <citation type="journal article" date="2020" name="Fungal Divers.">
        <title>Resolving the Mortierellaceae phylogeny through synthesis of multi-gene phylogenetics and phylogenomics.</title>
        <authorList>
            <person name="Vandepol N."/>
            <person name="Liber J."/>
            <person name="Desiro A."/>
            <person name="Na H."/>
            <person name="Kennedy M."/>
            <person name="Barry K."/>
            <person name="Grigoriev I.V."/>
            <person name="Miller A.N."/>
            <person name="O'Donnell K."/>
            <person name="Stajich J.E."/>
            <person name="Bonito G."/>
        </authorList>
    </citation>
    <scope>NUCLEOTIDE SEQUENCE</scope>
    <source>
        <strain evidence="6">CK1249</strain>
    </source>
</reference>
<keyword evidence="1" id="KW-0596">Phosphopantetheine</keyword>
<dbReference type="Gene3D" id="1.10.1200.10">
    <property type="entry name" value="ACP-like"/>
    <property type="match status" value="1"/>
</dbReference>
<gene>
    <name evidence="6" type="ORF">BGZ70_001456</name>
</gene>
<dbReference type="Proteomes" id="UP000738359">
    <property type="component" value="Unassembled WGS sequence"/>
</dbReference>
<feature type="domain" description="Carrier" evidence="5">
    <location>
        <begin position="45"/>
        <end position="120"/>
    </location>
</feature>
<evidence type="ECO:0000259" key="5">
    <source>
        <dbReference type="PROSITE" id="PS50075"/>
    </source>
</evidence>
<keyword evidence="7" id="KW-1185">Reference proteome</keyword>
<proteinExistence type="predicted"/>
<dbReference type="PANTHER" id="PTHR45527">
    <property type="entry name" value="NONRIBOSOMAL PEPTIDE SYNTHETASE"/>
    <property type="match status" value="1"/>
</dbReference>
<keyword evidence="4" id="KW-0812">Transmembrane</keyword>
<sequence>MLPDYMIPAAFVRLDMLPLTNRGKTDRRALPDPDFRSFVTEDYVAPQGEIEIALAAMWSELLRIKRVGRHDNFFMLGGHSIMAMHLMNSIAAIFGPQLFISTLFISPSVAHLADVISTSISQGRSAHYNIPHASRDCPLDLSYAQQRLWFLAK</sequence>
<accession>A0A9P6IVU8</accession>
<keyword evidence="2" id="KW-0597">Phosphoprotein</keyword>
<dbReference type="GO" id="GO:0009239">
    <property type="term" value="P:enterobactin biosynthetic process"/>
    <property type="evidence" value="ECO:0007669"/>
    <property type="project" value="TreeGrafter"/>
</dbReference>
<dbReference type="AlphaFoldDB" id="A0A9P6IVU8"/>
<name>A0A9P6IVU8_MORAP</name>
<dbReference type="OrthoDB" id="416786at2759"/>
<evidence type="ECO:0000256" key="3">
    <source>
        <dbReference type="ARBA" id="ARBA00022598"/>
    </source>
</evidence>
<evidence type="ECO:0000313" key="6">
    <source>
        <dbReference type="EMBL" id="KAF9950222.1"/>
    </source>
</evidence>
<dbReference type="GO" id="GO:0005829">
    <property type="term" value="C:cytosol"/>
    <property type="evidence" value="ECO:0007669"/>
    <property type="project" value="TreeGrafter"/>
</dbReference>